<dbReference type="STRING" id="60547.GCA_000751215_05878"/>
<dbReference type="InterPro" id="IPR005828">
    <property type="entry name" value="MFS_sugar_transport-like"/>
</dbReference>
<accession>A0A069PSB7</accession>
<dbReference type="PROSITE" id="PS00216">
    <property type="entry name" value="SUGAR_TRANSPORT_1"/>
    <property type="match status" value="1"/>
</dbReference>
<evidence type="ECO:0000256" key="1">
    <source>
        <dbReference type="ARBA" id="ARBA00004141"/>
    </source>
</evidence>
<feature type="transmembrane region" description="Helical" evidence="5">
    <location>
        <begin position="319"/>
        <end position="338"/>
    </location>
</feature>
<dbReference type="CDD" id="cd17316">
    <property type="entry name" value="MFS_SV2_like"/>
    <property type="match status" value="1"/>
</dbReference>
<feature type="transmembrane region" description="Helical" evidence="5">
    <location>
        <begin position="115"/>
        <end position="136"/>
    </location>
</feature>
<evidence type="ECO:0000313" key="7">
    <source>
        <dbReference type="EMBL" id="KDR42774.1"/>
    </source>
</evidence>
<keyword evidence="3 5" id="KW-1133">Transmembrane helix</keyword>
<reference evidence="7 8" key="1">
    <citation type="submission" date="2014-03" db="EMBL/GenBank/DDBJ databases">
        <title>Draft Genome Sequences of Four Burkholderia Strains.</title>
        <authorList>
            <person name="Liu X.Y."/>
            <person name="Li C.X."/>
            <person name="Xu J.H."/>
        </authorList>
    </citation>
    <scope>NUCLEOTIDE SEQUENCE [LARGE SCALE GENOMIC DNA]</scope>
    <source>
        <strain evidence="7 8">DSM 50014</strain>
    </source>
</reference>
<dbReference type="PANTHER" id="PTHR23508">
    <property type="entry name" value="CARBOXYLIC ACID TRANSPORTER PROTEIN HOMOLOG"/>
    <property type="match status" value="1"/>
</dbReference>
<proteinExistence type="predicted"/>
<dbReference type="InterPro" id="IPR005829">
    <property type="entry name" value="Sugar_transporter_CS"/>
</dbReference>
<keyword evidence="2 5" id="KW-0812">Transmembrane</keyword>
<feature type="transmembrane region" description="Helical" evidence="5">
    <location>
        <begin position="344"/>
        <end position="367"/>
    </location>
</feature>
<feature type="domain" description="Major facilitator superfamily (MFS) profile" evidence="6">
    <location>
        <begin position="24"/>
        <end position="433"/>
    </location>
</feature>
<evidence type="ECO:0000259" key="6">
    <source>
        <dbReference type="PROSITE" id="PS50850"/>
    </source>
</evidence>
<dbReference type="Proteomes" id="UP000027466">
    <property type="component" value="Unassembled WGS sequence"/>
</dbReference>
<gene>
    <name evidence="7" type="ORF">BG61_06420</name>
</gene>
<dbReference type="RefSeq" id="WP_035938539.1">
    <property type="nucleotide sequence ID" value="NZ_CADFFX010000017.1"/>
</dbReference>
<keyword evidence="8" id="KW-1185">Reference proteome</keyword>
<dbReference type="PANTHER" id="PTHR23508:SF10">
    <property type="entry name" value="CARBOXYLIC ACID TRANSPORTER PROTEIN HOMOLOG"/>
    <property type="match status" value="1"/>
</dbReference>
<sequence>MTPAQSGVGQRLDALAIGPFHRRLLALIGAGMFFDAFDNYLAGGVLGALVHEGISDIHLNALFISMSFAGLTIGAWMAGVLGDRFGRRFSYQFNLAVFGLASIAAALAPSMNWLIFFRFVMGIGLGAEIVVGYSTLSEFVPARSRGRYAAILNLITNSSLFLSSAASYILIPYAGWRWMFVIPGAGALVVWYLRKAMPESPRWLASVGRHDEADGVTRAIEAESVQVQDPARVPALPEDRGQLRELFAPGQLSRTLVGITVICMSFSVMYAFVSWVPTFLIKQGFGVSHSLLLTSAMFAGGPAGSLISFAIADRLGRKWGLVLFSVIGAAIGMMYPFVTNGFAIAAVGFGVTTCIYVTSALGVACYVTELFPTRLRLRGVGLCNSLGRLANVGVPYLVVAVYSMAGLLGVVTLMALLFMFLVAVLVFFGIETRMRSLEEVHADKLDTVAGLHDAAPQYRRT</sequence>
<keyword evidence="4 5" id="KW-0472">Membrane</keyword>
<dbReference type="GO" id="GO:0046943">
    <property type="term" value="F:carboxylic acid transmembrane transporter activity"/>
    <property type="evidence" value="ECO:0007669"/>
    <property type="project" value="TreeGrafter"/>
</dbReference>
<evidence type="ECO:0000313" key="8">
    <source>
        <dbReference type="Proteomes" id="UP000027466"/>
    </source>
</evidence>
<organism evidence="7 8">
    <name type="scientific">Caballeronia glathei</name>
    <dbReference type="NCBI Taxonomy" id="60547"/>
    <lineage>
        <taxon>Bacteria</taxon>
        <taxon>Pseudomonadati</taxon>
        <taxon>Pseudomonadota</taxon>
        <taxon>Betaproteobacteria</taxon>
        <taxon>Burkholderiales</taxon>
        <taxon>Burkholderiaceae</taxon>
        <taxon>Caballeronia</taxon>
    </lineage>
</organism>
<dbReference type="GO" id="GO:0005886">
    <property type="term" value="C:plasma membrane"/>
    <property type="evidence" value="ECO:0007669"/>
    <property type="project" value="TreeGrafter"/>
</dbReference>
<feature type="transmembrane region" description="Helical" evidence="5">
    <location>
        <begin position="24"/>
        <end position="49"/>
    </location>
</feature>
<dbReference type="InterPro" id="IPR036259">
    <property type="entry name" value="MFS_trans_sf"/>
</dbReference>
<comment type="subcellular location">
    <subcellularLocation>
        <location evidence="1">Membrane</location>
        <topology evidence="1">Multi-pass membrane protein</topology>
    </subcellularLocation>
</comment>
<comment type="caution">
    <text evidence="7">The sequence shown here is derived from an EMBL/GenBank/DDBJ whole genome shotgun (WGS) entry which is preliminary data.</text>
</comment>
<evidence type="ECO:0000256" key="3">
    <source>
        <dbReference type="ARBA" id="ARBA00022989"/>
    </source>
</evidence>
<feature type="transmembrane region" description="Helical" evidence="5">
    <location>
        <begin position="292"/>
        <end position="312"/>
    </location>
</feature>
<dbReference type="AlphaFoldDB" id="A0A069PSB7"/>
<evidence type="ECO:0000256" key="2">
    <source>
        <dbReference type="ARBA" id="ARBA00022692"/>
    </source>
</evidence>
<feature type="transmembrane region" description="Helical" evidence="5">
    <location>
        <begin position="61"/>
        <end position="81"/>
    </location>
</feature>
<evidence type="ECO:0000256" key="5">
    <source>
        <dbReference type="SAM" id="Phobius"/>
    </source>
</evidence>
<evidence type="ECO:0000256" key="4">
    <source>
        <dbReference type="ARBA" id="ARBA00023136"/>
    </source>
</evidence>
<dbReference type="SUPFAM" id="SSF103473">
    <property type="entry name" value="MFS general substrate transporter"/>
    <property type="match status" value="1"/>
</dbReference>
<dbReference type="Gene3D" id="1.20.1250.20">
    <property type="entry name" value="MFS general substrate transporter like domains"/>
    <property type="match status" value="1"/>
</dbReference>
<feature type="transmembrane region" description="Helical" evidence="5">
    <location>
        <begin position="379"/>
        <end position="398"/>
    </location>
</feature>
<dbReference type="InterPro" id="IPR020846">
    <property type="entry name" value="MFS_dom"/>
</dbReference>
<protein>
    <submittedName>
        <fullName evidence="7">MFS transporter</fullName>
    </submittedName>
</protein>
<feature type="transmembrane region" description="Helical" evidence="5">
    <location>
        <begin position="93"/>
        <end position="109"/>
    </location>
</feature>
<dbReference type="PROSITE" id="PS50850">
    <property type="entry name" value="MFS"/>
    <property type="match status" value="1"/>
</dbReference>
<dbReference type="EMBL" id="JFHC01000013">
    <property type="protein sequence ID" value="KDR42774.1"/>
    <property type="molecule type" value="Genomic_DNA"/>
</dbReference>
<dbReference type="Pfam" id="PF00083">
    <property type="entry name" value="Sugar_tr"/>
    <property type="match status" value="1"/>
</dbReference>
<feature type="transmembrane region" description="Helical" evidence="5">
    <location>
        <begin position="148"/>
        <end position="170"/>
    </location>
</feature>
<name>A0A069PSB7_9BURK</name>
<feature type="transmembrane region" description="Helical" evidence="5">
    <location>
        <begin position="176"/>
        <end position="193"/>
    </location>
</feature>
<feature type="transmembrane region" description="Helical" evidence="5">
    <location>
        <begin position="404"/>
        <end position="428"/>
    </location>
</feature>
<feature type="transmembrane region" description="Helical" evidence="5">
    <location>
        <begin position="252"/>
        <end position="272"/>
    </location>
</feature>